<reference evidence="2 3" key="1">
    <citation type="journal article" date="2019" name="Sci. Rep.">
        <title>Orb-weaving spider Araneus ventricosus genome elucidates the spidroin gene catalogue.</title>
        <authorList>
            <person name="Kono N."/>
            <person name="Nakamura H."/>
            <person name="Ohtoshi R."/>
            <person name="Moran D.A.P."/>
            <person name="Shinohara A."/>
            <person name="Yoshida Y."/>
            <person name="Fujiwara M."/>
            <person name="Mori M."/>
            <person name="Tomita M."/>
            <person name="Arakawa K."/>
        </authorList>
    </citation>
    <scope>NUCLEOTIDE SEQUENCE [LARGE SCALE GENOMIC DNA]</scope>
</reference>
<keyword evidence="3" id="KW-1185">Reference proteome</keyword>
<comment type="caution">
    <text evidence="2">The sequence shown here is derived from an EMBL/GenBank/DDBJ whole genome shotgun (WGS) entry which is preliminary data.</text>
</comment>
<evidence type="ECO:0000313" key="2">
    <source>
        <dbReference type="EMBL" id="GBN68498.1"/>
    </source>
</evidence>
<feature type="region of interest" description="Disordered" evidence="1">
    <location>
        <begin position="1"/>
        <end position="34"/>
    </location>
</feature>
<dbReference type="EMBL" id="BGPR01015232">
    <property type="protein sequence ID" value="GBN68498.1"/>
    <property type="molecule type" value="Genomic_DNA"/>
</dbReference>
<feature type="compositionally biased region" description="Basic and acidic residues" evidence="1">
    <location>
        <begin position="13"/>
        <end position="32"/>
    </location>
</feature>
<evidence type="ECO:0000313" key="3">
    <source>
        <dbReference type="Proteomes" id="UP000499080"/>
    </source>
</evidence>
<dbReference type="Proteomes" id="UP000499080">
    <property type="component" value="Unassembled WGS sequence"/>
</dbReference>
<gene>
    <name evidence="2" type="ORF">AVEN_18951_1</name>
</gene>
<evidence type="ECO:0000256" key="1">
    <source>
        <dbReference type="SAM" id="MobiDB-lite"/>
    </source>
</evidence>
<protein>
    <submittedName>
        <fullName evidence="2">Uncharacterized protein</fullName>
    </submittedName>
</protein>
<name>A0A4Y2QYT6_ARAVE</name>
<proteinExistence type="predicted"/>
<dbReference type="AlphaFoldDB" id="A0A4Y2QYT6"/>
<accession>A0A4Y2QYT6</accession>
<organism evidence="2 3">
    <name type="scientific">Araneus ventricosus</name>
    <name type="common">Orbweaver spider</name>
    <name type="synonym">Epeira ventricosa</name>
    <dbReference type="NCBI Taxonomy" id="182803"/>
    <lineage>
        <taxon>Eukaryota</taxon>
        <taxon>Metazoa</taxon>
        <taxon>Ecdysozoa</taxon>
        <taxon>Arthropoda</taxon>
        <taxon>Chelicerata</taxon>
        <taxon>Arachnida</taxon>
        <taxon>Araneae</taxon>
        <taxon>Araneomorphae</taxon>
        <taxon>Entelegynae</taxon>
        <taxon>Araneoidea</taxon>
        <taxon>Araneidae</taxon>
        <taxon>Araneus</taxon>
    </lineage>
</organism>
<sequence length="82" mass="8252">MGLGGATVARLTSRSEEHSTSSDHGVVDEKLRNGLSGQRVKALTPDLKAACQITSRALPNGSDCGVDEKCGTGLGGATLAAV</sequence>